<dbReference type="SUPFAM" id="SSF57256">
    <property type="entry name" value="Elafin-like"/>
    <property type="match status" value="2"/>
</dbReference>
<evidence type="ECO:0000313" key="3">
    <source>
        <dbReference type="Proteomes" id="UP001283361"/>
    </source>
</evidence>
<dbReference type="Pfam" id="PF00095">
    <property type="entry name" value="WAP"/>
    <property type="match status" value="2"/>
</dbReference>
<accession>A0AAE0ZN19</accession>
<dbReference type="SMART" id="SM00217">
    <property type="entry name" value="WAP"/>
    <property type="match status" value="2"/>
</dbReference>
<organism evidence="2 3">
    <name type="scientific">Elysia crispata</name>
    <name type="common">lettuce slug</name>
    <dbReference type="NCBI Taxonomy" id="231223"/>
    <lineage>
        <taxon>Eukaryota</taxon>
        <taxon>Metazoa</taxon>
        <taxon>Spiralia</taxon>
        <taxon>Lophotrochozoa</taxon>
        <taxon>Mollusca</taxon>
        <taxon>Gastropoda</taxon>
        <taxon>Heterobranchia</taxon>
        <taxon>Euthyneura</taxon>
        <taxon>Panpulmonata</taxon>
        <taxon>Sacoglossa</taxon>
        <taxon>Placobranchoidea</taxon>
        <taxon>Plakobranchidae</taxon>
        <taxon>Elysia</taxon>
    </lineage>
</organism>
<gene>
    <name evidence="2" type="ORF">RRG08_035218</name>
</gene>
<dbReference type="GO" id="GO:0005576">
    <property type="term" value="C:extracellular region"/>
    <property type="evidence" value="ECO:0007669"/>
    <property type="project" value="InterPro"/>
</dbReference>
<dbReference type="EMBL" id="JAWDGP010003655">
    <property type="protein sequence ID" value="KAK3772177.1"/>
    <property type="molecule type" value="Genomic_DNA"/>
</dbReference>
<dbReference type="InterPro" id="IPR008197">
    <property type="entry name" value="WAP_dom"/>
</dbReference>
<comment type="caution">
    <text evidence="2">The sequence shown here is derived from an EMBL/GenBank/DDBJ whole genome shotgun (WGS) entry which is preliminary data.</text>
</comment>
<dbReference type="GO" id="GO:0030414">
    <property type="term" value="F:peptidase inhibitor activity"/>
    <property type="evidence" value="ECO:0007669"/>
    <property type="project" value="InterPro"/>
</dbReference>
<dbReference type="Gene3D" id="4.10.75.10">
    <property type="entry name" value="Elafin-like"/>
    <property type="match status" value="2"/>
</dbReference>
<dbReference type="Proteomes" id="UP001283361">
    <property type="component" value="Unassembled WGS sequence"/>
</dbReference>
<sequence>MDRKRARARRCEVLRVVERGELWSEKSGEVRTHLSTSHQTMKIYSSFLPLCWITVAIMGRETILLGNFHPGLYPSLHNHDSDNHILLNHGPLLHRRSRLSRLCMYTVCPSGMECRAIQDCPSCSPKAKCIRRNFIPPSTDWSCKFSGFQQALLLESIYPGYPLRARLCSDVGDAILNTPRARCPAGAACVARRGGRSLCCFNQRLPGREKPGFCPSQPGLEACGGDFCRTDYNCPGEQKCCMNSCGGNMCMRATISTCGRCPLDTECQRVERQCVSAPCPLVYDCVPVRGRRESTKHESCPSMTQSYCPSNQRVDQCLSDLDCKRTDTCCFDGCVRRCRYTLLP</sequence>
<dbReference type="AlphaFoldDB" id="A0AAE0ZN19"/>
<feature type="domain" description="WAP" evidence="1">
    <location>
        <begin position="294"/>
        <end position="342"/>
    </location>
</feature>
<evidence type="ECO:0000313" key="2">
    <source>
        <dbReference type="EMBL" id="KAK3772177.1"/>
    </source>
</evidence>
<dbReference type="PROSITE" id="PS51390">
    <property type="entry name" value="WAP"/>
    <property type="match status" value="2"/>
</dbReference>
<evidence type="ECO:0000259" key="1">
    <source>
        <dbReference type="PROSITE" id="PS51390"/>
    </source>
</evidence>
<feature type="domain" description="WAP" evidence="1">
    <location>
        <begin position="207"/>
        <end position="254"/>
    </location>
</feature>
<proteinExistence type="predicted"/>
<keyword evidence="3" id="KW-1185">Reference proteome</keyword>
<dbReference type="InterPro" id="IPR036645">
    <property type="entry name" value="Elafin-like_sf"/>
</dbReference>
<name>A0AAE0ZN19_9GAST</name>
<protein>
    <recommendedName>
        <fullName evidence="1">WAP domain-containing protein</fullName>
    </recommendedName>
</protein>
<reference evidence="2" key="1">
    <citation type="journal article" date="2023" name="G3 (Bethesda)">
        <title>A reference genome for the long-term kleptoplast-retaining sea slug Elysia crispata morphotype clarki.</title>
        <authorList>
            <person name="Eastman K.E."/>
            <person name="Pendleton A.L."/>
            <person name="Shaikh M.A."/>
            <person name="Suttiyut T."/>
            <person name="Ogas R."/>
            <person name="Tomko P."/>
            <person name="Gavelis G."/>
            <person name="Widhalm J.R."/>
            <person name="Wisecaver J.H."/>
        </authorList>
    </citation>
    <scope>NUCLEOTIDE SEQUENCE</scope>
    <source>
        <strain evidence="2">ECLA1</strain>
    </source>
</reference>